<dbReference type="KEGG" id="dti:Desti_4483"/>
<evidence type="ECO:0000313" key="1">
    <source>
        <dbReference type="EMBL" id="AFM27115.1"/>
    </source>
</evidence>
<gene>
    <name evidence="1" type="ordered locus">Desti_4483</name>
</gene>
<proteinExistence type="predicted"/>
<accession>I4CC24</accession>
<dbReference type="AlphaFoldDB" id="I4CC24"/>
<reference evidence="2" key="1">
    <citation type="submission" date="2012-06" db="EMBL/GenBank/DDBJ databases">
        <title>Complete sequence of chromosome of Desulfomonile tiedjei DSM 6799.</title>
        <authorList>
            <person name="Lucas S."/>
            <person name="Copeland A."/>
            <person name="Lapidus A."/>
            <person name="Glavina del Rio T."/>
            <person name="Dalin E."/>
            <person name="Tice H."/>
            <person name="Bruce D."/>
            <person name="Goodwin L."/>
            <person name="Pitluck S."/>
            <person name="Peters L."/>
            <person name="Ovchinnikova G."/>
            <person name="Zeytun A."/>
            <person name="Lu M."/>
            <person name="Kyrpides N."/>
            <person name="Mavromatis K."/>
            <person name="Ivanova N."/>
            <person name="Brettin T."/>
            <person name="Detter J.C."/>
            <person name="Han C."/>
            <person name="Larimer F."/>
            <person name="Land M."/>
            <person name="Hauser L."/>
            <person name="Markowitz V."/>
            <person name="Cheng J.-F."/>
            <person name="Hugenholtz P."/>
            <person name="Woyke T."/>
            <person name="Wu D."/>
            <person name="Spring S."/>
            <person name="Schroeder M."/>
            <person name="Brambilla E."/>
            <person name="Klenk H.-P."/>
            <person name="Eisen J.A."/>
        </authorList>
    </citation>
    <scope>NUCLEOTIDE SEQUENCE [LARGE SCALE GENOMIC DNA]</scope>
    <source>
        <strain evidence="2">ATCC 49306 / DSM 6799 / DCB-1</strain>
    </source>
</reference>
<dbReference type="Proteomes" id="UP000006055">
    <property type="component" value="Chromosome"/>
</dbReference>
<protein>
    <submittedName>
        <fullName evidence="1">Uncharacterized protein</fullName>
    </submittedName>
</protein>
<organism evidence="1 2">
    <name type="scientific">Desulfomonile tiedjei (strain ATCC 49306 / DSM 6799 / DCB-1)</name>
    <dbReference type="NCBI Taxonomy" id="706587"/>
    <lineage>
        <taxon>Bacteria</taxon>
        <taxon>Pseudomonadati</taxon>
        <taxon>Thermodesulfobacteriota</taxon>
        <taxon>Desulfomonilia</taxon>
        <taxon>Desulfomonilales</taxon>
        <taxon>Desulfomonilaceae</taxon>
        <taxon>Desulfomonile</taxon>
    </lineage>
</organism>
<dbReference type="EMBL" id="CP003360">
    <property type="protein sequence ID" value="AFM27115.1"/>
    <property type="molecule type" value="Genomic_DNA"/>
</dbReference>
<keyword evidence="2" id="KW-1185">Reference proteome</keyword>
<dbReference type="HOGENOM" id="CLU_1956079_0_0_7"/>
<evidence type="ECO:0000313" key="2">
    <source>
        <dbReference type="Proteomes" id="UP000006055"/>
    </source>
</evidence>
<sequence>MNLIERLERIENAVSAIELRDKFAITCIFSSENSCRVHYRKSKFIVPRVLCAQLMSDIEALVHIQNGFMGLVKDSRNLAEYFSEHATQISTDREEWNTWIQNLGQVEVSYYDAMKLIALQAVSVVDAD</sequence>
<name>I4CC24_DESTA</name>
<dbReference type="RefSeq" id="WP_014812229.1">
    <property type="nucleotide sequence ID" value="NC_018025.1"/>
</dbReference>